<dbReference type="RefSeq" id="WP_211530274.1">
    <property type="nucleotide sequence ID" value="NZ_JWHL01000003.1"/>
</dbReference>
<evidence type="ECO:0000256" key="1">
    <source>
        <dbReference type="ARBA" id="ARBA00010048"/>
    </source>
</evidence>
<comment type="caution">
    <text evidence="8">The sequence shown here is derived from an EMBL/GenBank/DDBJ whole genome shotgun (WGS) entry which is preliminary data.</text>
</comment>
<comment type="subunit">
    <text evidence="2 7">Heterohexamer of two alpha and four beta subunits.</text>
</comment>
<comment type="similarity">
    <text evidence="7">Belongs to the prefoldin alpha subunit family.</text>
</comment>
<keyword evidence="9" id="KW-1185">Reference proteome</keyword>
<keyword evidence="3 7" id="KW-0143">Chaperone</keyword>
<evidence type="ECO:0000256" key="5">
    <source>
        <dbReference type="ARBA" id="ARBA00044156"/>
    </source>
</evidence>
<evidence type="ECO:0000256" key="2">
    <source>
        <dbReference type="ARBA" id="ARBA00011716"/>
    </source>
</evidence>
<dbReference type="CDD" id="cd23160">
    <property type="entry name" value="Prefoldin_alpha_GimC"/>
    <property type="match status" value="1"/>
</dbReference>
<dbReference type="Gene3D" id="1.10.287.370">
    <property type="match status" value="1"/>
</dbReference>
<dbReference type="GO" id="GO:0016272">
    <property type="term" value="C:prefoldin complex"/>
    <property type="evidence" value="ECO:0007669"/>
    <property type="project" value="UniProtKB-UniRule"/>
</dbReference>
<keyword evidence="7" id="KW-0963">Cytoplasm</keyword>
<protein>
    <recommendedName>
        <fullName evidence="5 7">Prefoldin subunit alpha</fullName>
    </recommendedName>
    <alternativeName>
        <fullName evidence="6 7">GimC subunit alpha</fullName>
    </alternativeName>
</protein>
<dbReference type="OrthoDB" id="10045at2157"/>
<comment type="subcellular location">
    <subcellularLocation>
        <location evidence="7">Cytoplasm</location>
    </subcellularLocation>
</comment>
<dbReference type="GO" id="GO:0006457">
    <property type="term" value="P:protein folding"/>
    <property type="evidence" value="ECO:0007669"/>
    <property type="project" value="UniProtKB-UniRule"/>
</dbReference>
<reference evidence="8" key="1">
    <citation type="submission" date="2014-12" db="EMBL/GenBank/DDBJ databases">
        <authorList>
            <person name="Huang H.-H."/>
            <person name="Chen S.-C."/>
            <person name="Lai M.-C."/>
        </authorList>
    </citation>
    <scope>NUCLEOTIDE SEQUENCE</scope>
    <source>
        <strain evidence="8">K1F9705b</strain>
    </source>
</reference>
<evidence type="ECO:0000313" key="9">
    <source>
        <dbReference type="Proteomes" id="UP000730161"/>
    </source>
</evidence>
<proteinExistence type="inferred from homology"/>
<dbReference type="SUPFAM" id="SSF46579">
    <property type="entry name" value="Prefoldin"/>
    <property type="match status" value="1"/>
</dbReference>
<dbReference type="NCBIfam" id="TIGR00293">
    <property type="entry name" value="prefoldin subunit alpha"/>
    <property type="match status" value="1"/>
</dbReference>
<evidence type="ECO:0000256" key="4">
    <source>
        <dbReference type="ARBA" id="ARBA00025077"/>
    </source>
</evidence>
<dbReference type="AlphaFoldDB" id="A0A8J7W6K6"/>
<dbReference type="InterPro" id="IPR004127">
    <property type="entry name" value="Prefoldin_subunit_alpha"/>
</dbReference>
<name>A0A8J7W6K6_9EURY</name>
<dbReference type="Proteomes" id="UP000730161">
    <property type="component" value="Unassembled WGS sequence"/>
</dbReference>
<dbReference type="PANTHER" id="PTHR12674:SF2">
    <property type="entry name" value="PREFOLDIN SUBUNIT 5"/>
    <property type="match status" value="1"/>
</dbReference>
<dbReference type="PANTHER" id="PTHR12674">
    <property type="entry name" value="PREFOLDIN SUBUNIT 5"/>
    <property type="match status" value="1"/>
</dbReference>
<dbReference type="EMBL" id="JWHL01000003">
    <property type="protein sequence ID" value="MBR1368646.1"/>
    <property type="molecule type" value="Genomic_DNA"/>
</dbReference>
<dbReference type="HAMAP" id="MF_00308">
    <property type="entry name" value="PfdA"/>
    <property type="match status" value="1"/>
</dbReference>
<evidence type="ECO:0000256" key="7">
    <source>
        <dbReference type="HAMAP-Rule" id="MF_00308"/>
    </source>
</evidence>
<dbReference type="InterPro" id="IPR011599">
    <property type="entry name" value="PFD_alpha_archaea"/>
</dbReference>
<dbReference type="GO" id="GO:0005737">
    <property type="term" value="C:cytoplasm"/>
    <property type="evidence" value="ECO:0007669"/>
    <property type="project" value="UniProtKB-SubCell"/>
</dbReference>
<dbReference type="GO" id="GO:0051082">
    <property type="term" value="F:unfolded protein binding"/>
    <property type="evidence" value="ECO:0007669"/>
    <property type="project" value="UniProtKB-UniRule"/>
</dbReference>
<dbReference type="InterPro" id="IPR009053">
    <property type="entry name" value="Prefoldin"/>
</dbReference>
<comment type="function">
    <text evidence="4 7">Molecular chaperone capable of stabilizing a range of proteins. Seems to fulfill an ATP-independent, HSP70-like function in archaeal de novo protein folding.</text>
</comment>
<accession>A0A8J7W6K6</accession>
<sequence>MQSNTRTPTPEQEFQTLQMYLSEFNQQIELFSQQLQMVEQARMESAAAIESLKGLKGTTDAITLLPIGSGAAIHARVIDPDAVIVSIGSGVSVKKSNDEAVTYLSDRISEMEAQGRRLAETIGKLQSQAAEVGRRLDQLYQAGQVQSQGRS</sequence>
<dbReference type="Pfam" id="PF02996">
    <property type="entry name" value="Prefoldin"/>
    <property type="match status" value="1"/>
</dbReference>
<organism evidence="8 9">
    <name type="scientific">Methanocalculus chunghsingensis</name>
    <dbReference type="NCBI Taxonomy" id="156457"/>
    <lineage>
        <taxon>Archaea</taxon>
        <taxon>Methanobacteriati</taxon>
        <taxon>Methanobacteriota</taxon>
        <taxon>Stenosarchaea group</taxon>
        <taxon>Methanomicrobia</taxon>
        <taxon>Methanomicrobiales</taxon>
        <taxon>Methanocalculaceae</taxon>
        <taxon>Methanocalculus</taxon>
    </lineage>
</organism>
<evidence type="ECO:0000313" key="8">
    <source>
        <dbReference type="EMBL" id="MBR1368646.1"/>
    </source>
</evidence>
<evidence type="ECO:0000256" key="6">
    <source>
        <dbReference type="ARBA" id="ARBA00044231"/>
    </source>
</evidence>
<gene>
    <name evidence="7" type="primary">pfdA</name>
    <name evidence="8" type="ORF">RJ53_03640</name>
</gene>
<comment type="similarity">
    <text evidence="1">Belongs to the prefoldin subunit alpha family.</text>
</comment>
<evidence type="ECO:0000256" key="3">
    <source>
        <dbReference type="ARBA" id="ARBA00023186"/>
    </source>
</evidence>